<dbReference type="NCBIfam" id="TIGR03590">
    <property type="entry name" value="PseG"/>
    <property type="match status" value="1"/>
</dbReference>
<evidence type="ECO:0000313" key="3">
    <source>
        <dbReference type="EMBL" id="XDO95954.1"/>
    </source>
</evidence>
<dbReference type="PANTHER" id="PTHR21015:SF22">
    <property type="entry name" value="GLYCOSYLTRANSFERASE"/>
    <property type="match status" value="1"/>
</dbReference>
<accession>A0AB39KQH8</accession>
<dbReference type="GO" id="GO:0016758">
    <property type="term" value="F:hexosyltransferase activity"/>
    <property type="evidence" value="ECO:0007669"/>
    <property type="project" value="InterPro"/>
</dbReference>
<keyword evidence="3" id="KW-0378">Hydrolase</keyword>
<dbReference type="GO" id="GO:0016787">
    <property type="term" value="F:hydrolase activity"/>
    <property type="evidence" value="ECO:0007669"/>
    <property type="project" value="UniProtKB-KW"/>
</dbReference>
<dbReference type="Gene3D" id="3.40.50.2000">
    <property type="entry name" value="Glycogen Phosphorylase B"/>
    <property type="match status" value="1"/>
</dbReference>
<dbReference type="Pfam" id="PF04101">
    <property type="entry name" value="Glyco_tran_28_C"/>
    <property type="match status" value="1"/>
</dbReference>
<sequence>MRSLTLAHALADRGHACAFHAGAHVSPLLDAFADQRIGREARSPEQALDYDLVVFDHYGLSEPDHRAMAAGRPTMAIDDLADRLLGADLVLDAGPDRRAEDYAGLTPKDARLLLGPSFAPVRAEFARLRDETLRRRATAPVRRVLVSLGLTDLDGVTGRVIDALLTKTPRVEFDVVVGSQAPSLPRLRDRAAEEPRLRLHEQTHRMAELTAAADIAIGAGGSTSWERCTLGLPTILVILAENQAPAAHALERRGAVSTIQASDAAFAERLEERVGELLREERLRAEMSEAAAAVCDGLGAARTADAILTHIKDVGP</sequence>
<proteinExistence type="predicted"/>
<evidence type="ECO:0000256" key="1">
    <source>
        <dbReference type="PIRSR" id="PIRSR620023-2"/>
    </source>
</evidence>
<gene>
    <name evidence="3" type="primary">pseG</name>
    <name evidence="3" type="ORF">ABOZ73_14305</name>
</gene>
<reference evidence="3" key="1">
    <citation type="submission" date="2024-06" db="EMBL/GenBank/DDBJ databases">
        <title>Caulobacter inopinatus, sp. nov.</title>
        <authorList>
            <person name="Donachie S.P."/>
        </authorList>
    </citation>
    <scope>NUCLEOTIDE SEQUENCE</scope>
    <source>
        <strain evidence="3">73W</strain>
    </source>
</reference>
<dbReference type="Gene3D" id="3.40.50.11190">
    <property type="match status" value="1"/>
</dbReference>
<dbReference type="EMBL" id="CP158375">
    <property type="protein sequence ID" value="XDO95954.1"/>
    <property type="molecule type" value="Genomic_DNA"/>
</dbReference>
<dbReference type="AlphaFoldDB" id="A0AB39KQH8"/>
<dbReference type="InterPro" id="IPR020023">
    <property type="entry name" value="PseG"/>
</dbReference>
<dbReference type="EC" id="3.6.1.57" evidence="3"/>
<name>A0AB39KQH8_9CAUL</name>
<feature type="domain" description="Glycosyl transferase family 28 C-terminal" evidence="2">
    <location>
        <begin position="183"/>
        <end position="291"/>
    </location>
</feature>
<organism evidence="3">
    <name type="scientific">Caulobacter sp. 73W</name>
    <dbReference type="NCBI Taxonomy" id="3161137"/>
    <lineage>
        <taxon>Bacteria</taxon>
        <taxon>Pseudomonadati</taxon>
        <taxon>Pseudomonadota</taxon>
        <taxon>Alphaproteobacteria</taxon>
        <taxon>Caulobacterales</taxon>
        <taxon>Caulobacteraceae</taxon>
        <taxon>Caulobacter</taxon>
    </lineage>
</organism>
<dbReference type="RefSeq" id="WP_369058811.1">
    <property type="nucleotide sequence ID" value="NZ_CP158375.1"/>
</dbReference>
<dbReference type="PANTHER" id="PTHR21015">
    <property type="entry name" value="UDP-N-ACETYLGLUCOSAMINE--N-ACETYLMURAMYL-(PENTAPEPTIDE) PYROPHOSPHORYL-UNDECAPRENOL N-ACETYLGLUCOSAMINE TRANSFERASE 1"/>
    <property type="match status" value="1"/>
</dbReference>
<feature type="binding site" evidence="1">
    <location>
        <position position="226"/>
    </location>
    <ligand>
        <name>substrate</name>
    </ligand>
</feature>
<protein>
    <submittedName>
        <fullName evidence="3">UDP-2,4-diacetamido-2,4, 6-trideoxy-beta-L-altropyranose hydrolase</fullName>
        <ecNumber evidence="3">3.6.1.57</ecNumber>
    </submittedName>
</protein>
<feature type="binding site" evidence="1">
    <location>
        <position position="122"/>
    </location>
    <ligand>
        <name>substrate</name>
    </ligand>
</feature>
<dbReference type="InterPro" id="IPR007235">
    <property type="entry name" value="Glyco_trans_28_C"/>
</dbReference>
<dbReference type="SUPFAM" id="SSF53756">
    <property type="entry name" value="UDP-Glycosyltransferase/glycogen phosphorylase"/>
    <property type="match status" value="1"/>
</dbReference>
<evidence type="ECO:0000259" key="2">
    <source>
        <dbReference type="Pfam" id="PF04101"/>
    </source>
</evidence>